<evidence type="ECO:0000256" key="4">
    <source>
        <dbReference type="ARBA" id="ARBA00022989"/>
    </source>
</evidence>
<gene>
    <name evidence="8" type="ORF">SAMN04489712_101676</name>
</gene>
<name>A0A1H5TNS8_9ACTN</name>
<evidence type="ECO:0000256" key="1">
    <source>
        <dbReference type="ARBA" id="ARBA00004651"/>
    </source>
</evidence>
<reference evidence="9" key="1">
    <citation type="submission" date="2016-10" db="EMBL/GenBank/DDBJ databases">
        <authorList>
            <person name="Varghese N."/>
            <person name="Submissions S."/>
        </authorList>
    </citation>
    <scope>NUCLEOTIDE SEQUENCE [LARGE SCALE GENOMIC DNA]</scope>
    <source>
        <strain evidence="9">DSM 43163</strain>
    </source>
</reference>
<dbReference type="Pfam" id="PF03706">
    <property type="entry name" value="LPG_synthase_TM"/>
    <property type="match status" value="1"/>
</dbReference>
<evidence type="ECO:0000256" key="7">
    <source>
        <dbReference type="SAM" id="Phobius"/>
    </source>
</evidence>
<keyword evidence="2" id="KW-1003">Cell membrane</keyword>
<dbReference type="AlphaFoldDB" id="A0A1H5TNS8"/>
<feature type="region of interest" description="Disordered" evidence="6">
    <location>
        <begin position="346"/>
        <end position="391"/>
    </location>
</feature>
<evidence type="ECO:0000256" key="5">
    <source>
        <dbReference type="ARBA" id="ARBA00023136"/>
    </source>
</evidence>
<feature type="transmembrane region" description="Helical" evidence="7">
    <location>
        <begin position="237"/>
        <end position="262"/>
    </location>
</feature>
<dbReference type="GO" id="GO:0005886">
    <property type="term" value="C:plasma membrane"/>
    <property type="evidence" value="ECO:0007669"/>
    <property type="project" value="UniProtKB-SubCell"/>
</dbReference>
<evidence type="ECO:0000313" key="8">
    <source>
        <dbReference type="EMBL" id="SEF63878.1"/>
    </source>
</evidence>
<feature type="transmembrane region" description="Helical" evidence="7">
    <location>
        <begin position="39"/>
        <end position="57"/>
    </location>
</feature>
<dbReference type="InterPro" id="IPR022791">
    <property type="entry name" value="L-PG_synthase/AglD"/>
</dbReference>
<evidence type="ECO:0000256" key="2">
    <source>
        <dbReference type="ARBA" id="ARBA00022475"/>
    </source>
</evidence>
<dbReference type="PANTHER" id="PTHR39087">
    <property type="entry name" value="UPF0104 MEMBRANE PROTEIN MJ1595"/>
    <property type="match status" value="1"/>
</dbReference>
<feature type="compositionally biased region" description="Basic and acidic residues" evidence="6">
    <location>
        <begin position="353"/>
        <end position="383"/>
    </location>
</feature>
<dbReference type="EMBL" id="FNVO01000001">
    <property type="protein sequence ID" value="SEF63878.1"/>
    <property type="molecule type" value="Genomic_DNA"/>
</dbReference>
<feature type="transmembrane region" description="Helical" evidence="7">
    <location>
        <begin position="77"/>
        <end position="98"/>
    </location>
</feature>
<evidence type="ECO:0000256" key="6">
    <source>
        <dbReference type="SAM" id="MobiDB-lite"/>
    </source>
</evidence>
<comment type="subcellular location">
    <subcellularLocation>
        <location evidence="1">Cell membrane</location>
        <topology evidence="1">Multi-pass membrane protein</topology>
    </subcellularLocation>
</comment>
<feature type="transmembrane region" description="Helical" evidence="7">
    <location>
        <begin position="149"/>
        <end position="174"/>
    </location>
</feature>
<accession>A0A1H5TNS8</accession>
<keyword evidence="5 7" id="KW-0472">Membrane</keyword>
<evidence type="ECO:0000256" key="3">
    <source>
        <dbReference type="ARBA" id="ARBA00022692"/>
    </source>
</evidence>
<dbReference type="Proteomes" id="UP000236723">
    <property type="component" value="Unassembled WGS sequence"/>
</dbReference>
<keyword evidence="9" id="KW-1185">Reference proteome</keyword>
<feature type="transmembrane region" description="Helical" evidence="7">
    <location>
        <begin position="194"/>
        <end position="216"/>
    </location>
</feature>
<proteinExistence type="predicted"/>
<feature type="transmembrane region" description="Helical" evidence="7">
    <location>
        <begin position="268"/>
        <end position="288"/>
    </location>
</feature>
<organism evidence="8 9">
    <name type="scientific">Thermomonospora echinospora</name>
    <dbReference type="NCBI Taxonomy" id="1992"/>
    <lineage>
        <taxon>Bacteria</taxon>
        <taxon>Bacillati</taxon>
        <taxon>Actinomycetota</taxon>
        <taxon>Actinomycetes</taxon>
        <taxon>Streptosporangiales</taxon>
        <taxon>Thermomonosporaceae</taxon>
        <taxon>Thermomonospora</taxon>
    </lineage>
</organism>
<dbReference type="PANTHER" id="PTHR39087:SF2">
    <property type="entry name" value="UPF0104 MEMBRANE PROTEIN MJ1595"/>
    <property type="match status" value="1"/>
</dbReference>
<protein>
    <submittedName>
        <fullName evidence="8">Uncharacterized membrane protein YbhN, UPF0104 family</fullName>
    </submittedName>
</protein>
<keyword evidence="4 7" id="KW-1133">Transmembrane helix</keyword>
<sequence>MVQGVVSAGRPSARGIPGRMPAVGREAVRSWAAGRGRTVVWAVVGVGFAAGAGLLLSNGEAAATVSGAADVLAEVHWAVVPALAVLVFVHFWFSAVALRGVAGRRLPLLHATMAQFTGATANRITGGGVGTVAVNARYLSGQGVPASRALALAGVLQVGGALADLLLFAAMVPIAMTAGDGLLLPHLGEQLRGMARPVLIIAAVVVVPAVAAAWFLRDRLSGPVAAGALLLRRPRDLAVMLVASAATTLVMGVAFALSVLAIPGAVSWDRFGVLIVVYMVGAAAGGVIPGPGGLGSTEAALVALLAATGMETTSAVSGVLIFRAVTHWAPVPIGLLTAATVRNRGKAASAPGDRPEAQHGHDGPCGEHGRVAAPHAERGHGGGREAALSGG</sequence>
<evidence type="ECO:0000313" key="9">
    <source>
        <dbReference type="Proteomes" id="UP000236723"/>
    </source>
</evidence>
<keyword evidence="3 7" id="KW-0812">Transmembrane</keyword>